<dbReference type="PANTHER" id="PTHR42803">
    <property type="entry name" value="ACYL-COA DEHYDROGENASE"/>
    <property type="match status" value="1"/>
</dbReference>
<dbReference type="Pfam" id="PF12806">
    <property type="entry name" value="Acyl-CoA_dh_C"/>
    <property type="match status" value="1"/>
</dbReference>
<dbReference type="Pfam" id="PF00441">
    <property type="entry name" value="Acyl-CoA_dh_1"/>
    <property type="match status" value="1"/>
</dbReference>
<dbReference type="InterPro" id="IPR052166">
    <property type="entry name" value="Diverse_Acyl-CoA_DH"/>
</dbReference>
<dbReference type="GO" id="GO:0050660">
    <property type="term" value="F:flavin adenine dinucleotide binding"/>
    <property type="evidence" value="ECO:0007669"/>
    <property type="project" value="InterPro"/>
</dbReference>
<name>A0A1H6T3S6_9PSED</name>
<feature type="domain" description="Acyl-CoA oxidase/dehydrogenase middle" evidence="12">
    <location>
        <begin position="164"/>
        <end position="272"/>
    </location>
</feature>
<comment type="function">
    <text evidence="7">Involved in the assimilation of dimethylsulphoniopropionate (DMSP), an important compound in the fixation of carbon in marine phytoplankton, by mediating the conversion of 3-(methylthio)propanoyl-CoA (MMPA-CoA) to 3-(methylthio)acryloyl-CoA (MTA-CoA).</text>
</comment>
<evidence type="ECO:0000259" key="13">
    <source>
        <dbReference type="Pfam" id="PF02771"/>
    </source>
</evidence>
<dbReference type="Pfam" id="PF02770">
    <property type="entry name" value="Acyl-CoA_dh_M"/>
    <property type="match status" value="1"/>
</dbReference>
<dbReference type="InterPro" id="IPR006091">
    <property type="entry name" value="Acyl-CoA_Oxase/DH_mid-dom"/>
</dbReference>
<evidence type="ECO:0000256" key="6">
    <source>
        <dbReference type="ARBA" id="ARBA00051388"/>
    </source>
</evidence>
<keyword evidence="16" id="KW-1185">Reference proteome</keyword>
<evidence type="ECO:0000256" key="4">
    <source>
        <dbReference type="ARBA" id="ARBA00022827"/>
    </source>
</evidence>
<dbReference type="InterPro" id="IPR009100">
    <property type="entry name" value="AcylCoA_DH/oxidase_NM_dom_sf"/>
</dbReference>
<dbReference type="STRING" id="915471.SAMN05216201_10275"/>
<dbReference type="Gene3D" id="1.10.540.10">
    <property type="entry name" value="Acyl-CoA dehydrogenase/oxidase, N-terminal domain"/>
    <property type="match status" value="1"/>
</dbReference>
<evidence type="ECO:0000256" key="5">
    <source>
        <dbReference type="ARBA" id="ARBA00023002"/>
    </source>
</evidence>
<evidence type="ECO:0000313" key="16">
    <source>
        <dbReference type="Proteomes" id="UP000242930"/>
    </source>
</evidence>
<sequence>MAAFNAPLRDMRFVLHEVFQAPDLWARLPALADTVDADTADAILEEAAKVTGQLLAPLNRSGDEEGARFDNGQVSTPTGFGTAYATYIEGGWVGLAGNPVYGGLGMPKMLAVQFEEMLYAANSSFSLYSALTAGACLAIDAHASEELKQTYLPRLYSGEWAGTMCLTEAQAGSDLGLLRTRAEPQGDGSYAISGSKIFITGGEQDLTANIVHLVLARLPDAPAGSRGISLFLVPKFLVNADGSLGARNPVNCGSIEHKMGIKASATCVMNFDGATGYLVGEPNRGLAAMFTMMNYERLSIGIQGIGCAEASYQSAVEYARERLQGRAPGGPLAAEKSADPIIAHPDVRRMLLTMKALTEGGRAFATWVGQQLDLAKFSDNIDERNNADALIALLTPVAKAFFTDTGLESCIHGQQVFGGHGYIREWGQEQLVRDVRIAQIYEGTNGIQALDLLGRKVLGNERASLRLFAAEIRAFVDSPAGVAQPFASELLAALERLESVSAWLAGEAARDPAQVGAAAVDYLHLFGYVAYAFMWARMAAVATERRASDETFYAAKLATAQFYFRKLLPRIHSLEAGIRAGSEPLYGLTTEQF</sequence>
<evidence type="ECO:0000256" key="3">
    <source>
        <dbReference type="ARBA" id="ARBA00022630"/>
    </source>
</evidence>
<feature type="domain" description="Acyl-CoA dehydrogenase/oxidase C-terminal" evidence="11">
    <location>
        <begin position="283"/>
        <end position="451"/>
    </location>
</feature>
<dbReference type="GO" id="GO:0016627">
    <property type="term" value="F:oxidoreductase activity, acting on the CH-CH group of donors"/>
    <property type="evidence" value="ECO:0007669"/>
    <property type="project" value="InterPro"/>
</dbReference>
<dbReference type="EC" id="1.3.99.41" evidence="8"/>
<evidence type="ECO:0000256" key="1">
    <source>
        <dbReference type="ARBA" id="ARBA00001974"/>
    </source>
</evidence>
<evidence type="ECO:0000256" key="8">
    <source>
        <dbReference type="ARBA" id="ARBA00066694"/>
    </source>
</evidence>
<reference evidence="16" key="1">
    <citation type="submission" date="2016-10" db="EMBL/GenBank/DDBJ databases">
        <authorList>
            <person name="Varghese N."/>
            <person name="Submissions S."/>
        </authorList>
    </citation>
    <scope>NUCLEOTIDE SEQUENCE [LARGE SCALE GENOMIC DNA]</scope>
    <source>
        <strain evidence="16">LMG 25967</strain>
    </source>
</reference>
<evidence type="ECO:0000313" key="15">
    <source>
        <dbReference type="EMBL" id="SEI74701.1"/>
    </source>
</evidence>
<evidence type="ECO:0000256" key="2">
    <source>
        <dbReference type="ARBA" id="ARBA00009347"/>
    </source>
</evidence>
<dbReference type="Gene3D" id="1.20.140.10">
    <property type="entry name" value="Butyryl-CoA Dehydrogenase, subunit A, domain 3"/>
    <property type="match status" value="1"/>
</dbReference>
<gene>
    <name evidence="15" type="ORF">SAMN05216201_10275</name>
</gene>
<dbReference type="InterPro" id="IPR046373">
    <property type="entry name" value="Acyl-CoA_Oxase/DH_mid-dom_sf"/>
</dbReference>
<accession>A0A1H6T3S6</accession>
<feature type="domain" description="Acetyl-CoA dehydrogenase-like C-terminal" evidence="14">
    <location>
        <begin position="468"/>
        <end position="586"/>
    </location>
</feature>
<evidence type="ECO:0000259" key="14">
    <source>
        <dbReference type="Pfam" id="PF12806"/>
    </source>
</evidence>
<evidence type="ECO:0000259" key="11">
    <source>
        <dbReference type="Pfam" id="PF00441"/>
    </source>
</evidence>
<evidence type="ECO:0000256" key="10">
    <source>
        <dbReference type="RuleBase" id="RU362125"/>
    </source>
</evidence>
<dbReference type="AlphaFoldDB" id="A0A1H6T3S6"/>
<dbReference type="PANTHER" id="PTHR42803:SF1">
    <property type="entry name" value="BROAD-SPECIFICITY LINEAR ACYL-COA DEHYDROGENASE FADE5"/>
    <property type="match status" value="1"/>
</dbReference>
<dbReference type="SUPFAM" id="SSF56645">
    <property type="entry name" value="Acyl-CoA dehydrogenase NM domain-like"/>
    <property type="match status" value="1"/>
</dbReference>
<dbReference type="InterPro" id="IPR037069">
    <property type="entry name" value="AcylCoA_DH/ox_N_sf"/>
</dbReference>
<dbReference type="RefSeq" id="WP_090306529.1">
    <property type="nucleotide sequence ID" value="NZ_FNZE01000002.1"/>
</dbReference>
<evidence type="ECO:0000256" key="7">
    <source>
        <dbReference type="ARBA" id="ARBA00058683"/>
    </source>
</evidence>
<dbReference type="Pfam" id="PF02771">
    <property type="entry name" value="Acyl-CoA_dh_N"/>
    <property type="match status" value="1"/>
</dbReference>
<dbReference type="Proteomes" id="UP000242930">
    <property type="component" value="Unassembled WGS sequence"/>
</dbReference>
<dbReference type="InterPro" id="IPR009075">
    <property type="entry name" value="AcylCo_DH/oxidase_C"/>
</dbReference>
<dbReference type="InterPro" id="IPR025878">
    <property type="entry name" value="Acyl-CoA_dh-like_C_dom"/>
</dbReference>
<dbReference type="SUPFAM" id="SSF47203">
    <property type="entry name" value="Acyl-CoA dehydrogenase C-terminal domain-like"/>
    <property type="match status" value="1"/>
</dbReference>
<dbReference type="OrthoDB" id="9764895at2"/>
<evidence type="ECO:0000256" key="9">
    <source>
        <dbReference type="ARBA" id="ARBA00069043"/>
    </source>
</evidence>
<protein>
    <recommendedName>
        <fullName evidence="9">3-methylmercaptopropionyl-CoA dehydrogenase</fullName>
        <ecNumber evidence="8">1.3.99.41</ecNumber>
    </recommendedName>
</protein>
<dbReference type="FunFam" id="2.40.110.10:FF:000031">
    <property type="entry name" value="Acyl-CoA dehydrogenase, putative"/>
    <property type="match status" value="1"/>
</dbReference>
<organism evidence="15 16">
    <name type="scientific">Pseudomonas linyingensis</name>
    <dbReference type="NCBI Taxonomy" id="915471"/>
    <lineage>
        <taxon>Bacteria</taxon>
        <taxon>Pseudomonadati</taxon>
        <taxon>Pseudomonadota</taxon>
        <taxon>Gammaproteobacteria</taxon>
        <taxon>Pseudomonadales</taxon>
        <taxon>Pseudomonadaceae</taxon>
        <taxon>Pseudomonas</taxon>
    </lineage>
</organism>
<comment type="catalytic activity">
    <reaction evidence="6">
        <text>3-(methylsulfanyl)propanoyl-CoA + oxidized [electron-transfer flavoprotein] + H(+) = 3-(methylsulfanyl)acryloyl-CoA + reduced [electron-transfer flavoprotein]</text>
        <dbReference type="Rhea" id="RHEA:52612"/>
        <dbReference type="Rhea" id="RHEA-COMP:10685"/>
        <dbReference type="Rhea" id="RHEA-COMP:10686"/>
        <dbReference type="ChEBI" id="CHEBI:15378"/>
        <dbReference type="ChEBI" id="CHEBI:57692"/>
        <dbReference type="ChEBI" id="CHEBI:58307"/>
        <dbReference type="ChEBI" id="CHEBI:82815"/>
        <dbReference type="ChEBI" id="CHEBI:84994"/>
        <dbReference type="EC" id="1.3.99.41"/>
    </reaction>
    <physiologicalReaction direction="left-to-right" evidence="6">
        <dbReference type="Rhea" id="RHEA:52613"/>
    </physiologicalReaction>
</comment>
<keyword evidence="3 10" id="KW-0285">Flavoprotein</keyword>
<evidence type="ECO:0000259" key="12">
    <source>
        <dbReference type="Pfam" id="PF02770"/>
    </source>
</evidence>
<comment type="cofactor">
    <cofactor evidence="1 10">
        <name>FAD</name>
        <dbReference type="ChEBI" id="CHEBI:57692"/>
    </cofactor>
</comment>
<keyword evidence="5 10" id="KW-0560">Oxidoreductase</keyword>
<dbReference type="InterPro" id="IPR013786">
    <property type="entry name" value="AcylCoA_DH/ox_N"/>
</dbReference>
<proteinExistence type="inferred from homology"/>
<feature type="domain" description="Acyl-CoA dehydrogenase/oxidase N-terminal" evidence="13">
    <location>
        <begin position="41"/>
        <end position="159"/>
    </location>
</feature>
<dbReference type="InterPro" id="IPR036250">
    <property type="entry name" value="AcylCo_DH-like_C"/>
</dbReference>
<dbReference type="Gene3D" id="2.40.110.10">
    <property type="entry name" value="Butyryl-CoA Dehydrogenase, subunit A, domain 2"/>
    <property type="match status" value="1"/>
</dbReference>
<dbReference type="EMBL" id="FNZE01000002">
    <property type="protein sequence ID" value="SEI74701.1"/>
    <property type="molecule type" value="Genomic_DNA"/>
</dbReference>
<keyword evidence="4 10" id="KW-0274">FAD</keyword>
<comment type="similarity">
    <text evidence="2 10">Belongs to the acyl-CoA dehydrogenase family.</text>
</comment>